<evidence type="ECO:0000259" key="13">
    <source>
        <dbReference type="Pfam" id="PF00266"/>
    </source>
</evidence>
<dbReference type="GO" id="GO:0030170">
    <property type="term" value="F:pyridoxal phosphate binding"/>
    <property type="evidence" value="ECO:0007669"/>
    <property type="project" value="UniProtKB-UniRule"/>
</dbReference>
<evidence type="ECO:0000256" key="10">
    <source>
        <dbReference type="ARBA" id="ARBA00047630"/>
    </source>
</evidence>
<feature type="binding site" evidence="12">
    <location>
        <begin position="232"/>
        <end position="233"/>
    </location>
    <ligand>
        <name>pyridoxal 5'-phosphate</name>
        <dbReference type="ChEBI" id="CHEBI:597326"/>
    </ligand>
</feature>
<comment type="caution">
    <text evidence="12">Lacks conserved residue(s) required for the propagation of feature annotation.</text>
</comment>
<feature type="binding site" evidence="12">
    <location>
        <position position="100"/>
    </location>
    <ligand>
        <name>pyridoxal 5'-phosphate</name>
        <dbReference type="ChEBI" id="CHEBI:597326"/>
    </ligand>
</feature>
<evidence type="ECO:0000256" key="11">
    <source>
        <dbReference type="ARBA" id="ARBA00049007"/>
    </source>
</evidence>
<dbReference type="InterPro" id="IPR022278">
    <property type="entry name" value="Pser_aminoTfrase"/>
</dbReference>
<feature type="binding site" evidence="12">
    <location>
        <position position="148"/>
    </location>
    <ligand>
        <name>pyridoxal 5'-phosphate</name>
        <dbReference type="ChEBI" id="CHEBI:597326"/>
    </ligand>
</feature>
<feature type="binding site" evidence="12">
    <location>
        <position position="41"/>
    </location>
    <ligand>
        <name>L-glutamate</name>
        <dbReference type="ChEBI" id="CHEBI:29985"/>
    </ligand>
</feature>
<dbReference type="GO" id="GO:0008615">
    <property type="term" value="P:pyridoxine biosynthetic process"/>
    <property type="evidence" value="ECO:0007669"/>
    <property type="project" value="UniProtKB-UniRule"/>
</dbReference>
<dbReference type="UniPathway" id="UPA00135">
    <property type="reaction ID" value="UER00197"/>
</dbReference>
<dbReference type="SUPFAM" id="SSF53383">
    <property type="entry name" value="PLP-dependent transferases"/>
    <property type="match status" value="1"/>
</dbReference>
<evidence type="ECO:0000256" key="1">
    <source>
        <dbReference type="ARBA" id="ARBA00004915"/>
    </source>
</evidence>
<evidence type="ECO:0000256" key="9">
    <source>
        <dbReference type="ARBA" id="ARBA00023299"/>
    </source>
</evidence>
<dbReference type="PROSITE" id="PS00595">
    <property type="entry name" value="AA_TRANSFER_CLASS_5"/>
    <property type="match status" value="1"/>
</dbReference>
<protein>
    <recommendedName>
        <fullName evidence="12">Phosphoserine aminotransferase</fullName>
        <ecNumber evidence="12">2.6.1.52</ecNumber>
    </recommendedName>
    <alternativeName>
        <fullName evidence="12">Phosphohydroxythreonine aminotransferase</fullName>
        <shortName evidence="12">PSAT</shortName>
    </alternativeName>
</protein>
<dbReference type="EMBL" id="CP040812">
    <property type="protein sequence ID" value="QCY71293.1"/>
    <property type="molecule type" value="Genomic_DNA"/>
</dbReference>
<dbReference type="InterPro" id="IPR015424">
    <property type="entry name" value="PyrdxlP-dep_Trfase"/>
</dbReference>
<dbReference type="PIRSF" id="PIRSF000525">
    <property type="entry name" value="SerC"/>
    <property type="match status" value="1"/>
</dbReference>
<keyword evidence="4 12" id="KW-0032">Aminotransferase</keyword>
<dbReference type="EC" id="2.6.1.52" evidence="12"/>
<keyword evidence="7 12" id="KW-0663">Pyridoxal phosphate</keyword>
<dbReference type="Pfam" id="PF00266">
    <property type="entry name" value="Aminotran_5"/>
    <property type="match status" value="1"/>
</dbReference>
<keyword evidence="8 12" id="KW-0664">Pyridoxine biosynthesis</keyword>
<evidence type="ECO:0000256" key="7">
    <source>
        <dbReference type="ARBA" id="ARBA00022898"/>
    </source>
</evidence>
<feature type="binding site" evidence="12">
    <location>
        <position position="167"/>
    </location>
    <ligand>
        <name>pyridoxal 5'-phosphate</name>
        <dbReference type="ChEBI" id="CHEBI:597326"/>
    </ligand>
</feature>
<keyword evidence="6 12" id="KW-0808">Transferase</keyword>
<comment type="catalytic activity">
    <reaction evidence="10 12">
        <text>4-(phosphooxy)-L-threonine + 2-oxoglutarate = (R)-3-hydroxy-2-oxo-4-phosphooxybutanoate + L-glutamate</text>
        <dbReference type="Rhea" id="RHEA:16573"/>
        <dbReference type="ChEBI" id="CHEBI:16810"/>
        <dbReference type="ChEBI" id="CHEBI:29985"/>
        <dbReference type="ChEBI" id="CHEBI:58452"/>
        <dbReference type="ChEBI" id="CHEBI:58538"/>
        <dbReference type="EC" id="2.6.1.52"/>
    </reaction>
</comment>
<name>A0A5B7X9H2_9FLAO</name>
<evidence type="ECO:0000256" key="8">
    <source>
        <dbReference type="ARBA" id="ARBA00023096"/>
    </source>
</evidence>
<dbReference type="FunFam" id="3.40.640.10:FF:000010">
    <property type="entry name" value="Phosphoserine aminotransferase"/>
    <property type="match status" value="1"/>
</dbReference>
<comment type="pathway">
    <text evidence="2 12">Amino-acid biosynthesis; L-serine biosynthesis; L-serine from 3-phospho-D-glycerate: step 2/3.</text>
</comment>
<dbReference type="PANTHER" id="PTHR43247">
    <property type="entry name" value="PHOSPHOSERINE AMINOTRANSFERASE"/>
    <property type="match status" value="1"/>
</dbReference>
<sequence>MKKHNYSAGPCILPQEVFKEASQAILDYNNSGLSILEISHRSKDFVDVMEEARSLSLELLGLENKGYKALFLQGGASMQFLMVAYNLLEKKAAYLNSGTWASKAIKEAKLFGEVQVVGSSEDKNFSYIPKKYDVPGDVDYFHCTSNNTIFGTQMKKFPKTAVPVVCDMSSDIFSRQLDFSKFDLIYAGAQKNMGPAGTTLVIIKEDILGEVSRKIPSMMDYKVHIGKDSMFNTPAVYAVYVSLLTMRWLKEQGGIKAIEEQNEKKAQLLYSEIDINPLFKGFTAKEDRSIMNATFNLTKDSLKDEFDKMWKDAGINGLNGHRSVGGYRASMYNALPLESVQILVDVMSDLERKA</sequence>
<comment type="similarity">
    <text evidence="3 12">Belongs to the class-V pyridoxal-phosphate-dependent aminotransferase family. SerC subfamily.</text>
</comment>
<dbReference type="OrthoDB" id="9809412at2"/>
<dbReference type="UniPathway" id="UPA00244">
    <property type="reaction ID" value="UER00311"/>
</dbReference>
<reference evidence="14 15" key="1">
    <citation type="submission" date="2019-06" db="EMBL/GenBank/DDBJ databases">
        <title>Complete genome sequence of Antarcticibacterium flavum KCTC 52984T from an Antarctic marine sediment.</title>
        <authorList>
            <person name="Lee Y.M."/>
            <person name="Shin S.C."/>
        </authorList>
    </citation>
    <scope>NUCLEOTIDE SEQUENCE [LARGE SCALE GENOMIC DNA]</scope>
    <source>
        <strain evidence="14 15">KCTC 52984</strain>
    </source>
</reference>
<accession>A0A5B7X9H2</accession>
<keyword evidence="9 12" id="KW-0718">Serine biosynthesis</keyword>
<dbReference type="InterPro" id="IPR015422">
    <property type="entry name" value="PyrdxlP-dep_Trfase_small"/>
</dbReference>
<feature type="binding site" evidence="12">
    <location>
        <position position="190"/>
    </location>
    <ligand>
        <name>pyridoxal 5'-phosphate</name>
        <dbReference type="ChEBI" id="CHEBI:597326"/>
    </ligand>
</feature>
<dbReference type="FunFam" id="3.90.1150.10:FF:000006">
    <property type="entry name" value="Phosphoserine aminotransferase"/>
    <property type="match status" value="1"/>
</dbReference>
<evidence type="ECO:0000313" key="14">
    <source>
        <dbReference type="EMBL" id="QCY71293.1"/>
    </source>
</evidence>
<evidence type="ECO:0000313" key="15">
    <source>
        <dbReference type="Proteomes" id="UP000309016"/>
    </source>
</evidence>
<dbReference type="InterPro" id="IPR015421">
    <property type="entry name" value="PyrdxlP-dep_Trfase_major"/>
</dbReference>
<gene>
    <name evidence="12 14" type="primary">serC</name>
    <name evidence="14" type="ORF">FHG64_18890</name>
</gene>
<comment type="subunit">
    <text evidence="12">Homodimer.</text>
</comment>
<dbReference type="KEGG" id="afla:FHG64_18890"/>
<evidence type="ECO:0000256" key="6">
    <source>
        <dbReference type="ARBA" id="ARBA00022679"/>
    </source>
</evidence>
<dbReference type="GO" id="GO:0005737">
    <property type="term" value="C:cytoplasm"/>
    <property type="evidence" value="ECO:0007669"/>
    <property type="project" value="UniProtKB-SubCell"/>
</dbReference>
<feature type="domain" description="Aminotransferase class V" evidence="13">
    <location>
        <begin position="5"/>
        <end position="343"/>
    </location>
</feature>
<organism evidence="14 15">
    <name type="scientific">Antarcticibacterium flavum</name>
    <dbReference type="NCBI Taxonomy" id="2058175"/>
    <lineage>
        <taxon>Bacteria</taxon>
        <taxon>Pseudomonadati</taxon>
        <taxon>Bacteroidota</taxon>
        <taxon>Flavobacteriia</taxon>
        <taxon>Flavobacteriales</taxon>
        <taxon>Flavobacteriaceae</taxon>
        <taxon>Antarcticibacterium</taxon>
    </lineage>
</organism>
<dbReference type="GO" id="GO:0006564">
    <property type="term" value="P:L-serine biosynthetic process"/>
    <property type="evidence" value="ECO:0007669"/>
    <property type="project" value="UniProtKB-UniRule"/>
</dbReference>
<keyword evidence="12" id="KW-0963">Cytoplasm</keyword>
<evidence type="ECO:0000256" key="2">
    <source>
        <dbReference type="ARBA" id="ARBA00005099"/>
    </source>
</evidence>
<evidence type="ECO:0000256" key="5">
    <source>
        <dbReference type="ARBA" id="ARBA00022605"/>
    </source>
</evidence>
<dbReference type="RefSeq" id="WP_139067838.1">
    <property type="nucleotide sequence ID" value="NZ_CP040812.1"/>
</dbReference>
<comment type="catalytic activity">
    <reaction evidence="11 12">
        <text>O-phospho-L-serine + 2-oxoglutarate = 3-phosphooxypyruvate + L-glutamate</text>
        <dbReference type="Rhea" id="RHEA:14329"/>
        <dbReference type="ChEBI" id="CHEBI:16810"/>
        <dbReference type="ChEBI" id="CHEBI:18110"/>
        <dbReference type="ChEBI" id="CHEBI:29985"/>
        <dbReference type="ChEBI" id="CHEBI:57524"/>
        <dbReference type="EC" id="2.6.1.52"/>
    </reaction>
</comment>
<comment type="pathway">
    <text evidence="1 12">Cofactor biosynthesis; pyridoxine 5'-phosphate biosynthesis; pyridoxine 5'-phosphate from D-erythrose 4-phosphate: step 3/5.</text>
</comment>
<dbReference type="Proteomes" id="UP000309016">
    <property type="component" value="Chromosome"/>
</dbReference>
<dbReference type="GO" id="GO:0004648">
    <property type="term" value="F:O-phospho-L-serine:2-oxoglutarate aminotransferase activity"/>
    <property type="evidence" value="ECO:0007669"/>
    <property type="project" value="UniProtKB-UniRule"/>
</dbReference>
<evidence type="ECO:0000256" key="12">
    <source>
        <dbReference type="HAMAP-Rule" id="MF_00160"/>
    </source>
</evidence>
<evidence type="ECO:0000256" key="3">
    <source>
        <dbReference type="ARBA" id="ARBA00006904"/>
    </source>
</evidence>
<dbReference type="HAMAP" id="MF_00160">
    <property type="entry name" value="SerC_aminotrans_5"/>
    <property type="match status" value="1"/>
</dbReference>
<comment type="cofactor">
    <cofactor evidence="12">
        <name>pyridoxal 5'-phosphate</name>
        <dbReference type="ChEBI" id="CHEBI:597326"/>
    </cofactor>
    <text evidence="12">Binds 1 pyridoxal phosphate per subunit.</text>
</comment>
<keyword evidence="15" id="KW-1185">Reference proteome</keyword>
<dbReference type="InterPro" id="IPR000192">
    <property type="entry name" value="Aminotrans_V_dom"/>
</dbReference>
<feature type="binding site" evidence="12">
    <location>
        <begin position="76"/>
        <end position="77"/>
    </location>
    <ligand>
        <name>pyridoxal 5'-phosphate</name>
        <dbReference type="ChEBI" id="CHEBI:597326"/>
    </ligand>
</feature>
<proteinExistence type="inferred from homology"/>
<keyword evidence="5 12" id="KW-0028">Amino-acid biosynthesis</keyword>
<comment type="subcellular location">
    <subcellularLocation>
        <location evidence="12">Cytoplasm</location>
    </subcellularLocation>
</comment>
<dbReference type="Gene3D" id="3.90.1150.10">
    <property type="entry name" value="Aspartate Aminotransferase, domain 1"/>
    <property type="match status" value="1"/>
</dbReference>
<dbReference type="NCBIfam" id="NF003764">
    <property type="entry name" value="PRK05355.1"/>
    <property type="match status" value="1"/>
</dbReference>
<comment type="function">
    <text evidence="12">Catalyzes the reversible conversion of 3-phosphohydroxypyruvate to phosphoserine and of 3-hydroxy-2-oxo-4-phosphonooxybutanoate to phosphohydroxythreonine.</text>
</comment>
<dbReference type="PANTHER" id="PTHR43247:SF1">
    <property type="entry name" value="PHOSPHOSERINE AMINOTRANSFERASE"/>
    <property type="match status" value="1"/>
</dbReference>
<dbReference type="InterPro" id="IPR020578">
    <property type="entry name" value="Aminotrans_V_PyrdxlP_BS"/>
</dbReference>
<dbReference type="Gene3D" id="3.40.640.10">
    <property type="entry name" value="Type I PLP-dependent aspartate aminotransferase-like (Major domain)"/>
    <property type="match status" value="1"/>
</dbReference>
<dbReference type="AlphaFoldDB" id="A0A5B7X9H2"/>
<evidence type="ECO:0000256" key="4">
    <source>
        <dbReference type="ARBA" id="ARBA00022576"/>
    </source>
</evidence>
<feature type="modified residue" description="N6-(pyridoxal phosphate)lysine" evidence="12">
    <location>
        <position position="191"/>
    </location>
</feature>